<keyword evidence="3 7" id="KW-0812">Transmembrane</keyword>
<feature type="non-terminal residue" evidence="10">
    <location>
        <position position="1"/>
    </location>
</feature>
<evidence type="ECO:0000256" key="5">
    <source>
        <dbReference type="ARBA" id="ARBA00023136"/>
    </source>
</evidence>
<evidence type="ECO:0000256" key="6">
    <source>
        <dbReference type="ARBA" id="ARBA00038076"/>
    </source>
</evidence>
<dbReference type="PANTHER" id="PTHR30572">
    <property type="entry name" value="MEMBRANE COMPONENT OF TRANSPORTER-RELATED"/>
    <property type="match status" value="1"/>
</dbReference>
<dbReference type="InterPro" id="IPR003838">
    <property type="entry name" value="ABC3_permease_C"/>
</dbReference>
<evidence type="ECO:0000259" key="8">
    <source>
        <dbReference type="Pfam" id="PF02687"/>
    </source>
</evidence>
<dbReference type="Proteomes" id="UP000029839">
    <property type="component" value="Unassembled WGS sequence"/>
</dbReference>
<comment type="similarity">
    <text evidence="6">Belongs to the ABC-4 integral membrane protein family.</text>
</comment>
<feature type="domain" description="MacB-like periplasmic core" evidence="9">
    <location>
        <begin position="37"/>
        <end position="236"/>
    </location>
</feature>
<evidence type="ECO:0000256" key="7">
    <source>
        <dbReference type="SAM" id="Phobius"/>
    </source>
</evidence>
<accession>A0A0A0BP53</accession>
<dbReference type="Pfam" id="PF02687">
    <property type="entry name" value="FtsX"/>
    <property type="match status" value="1"/>
</dbReference>
<evidence type="ECO:0000256" key="4">
    <source>
        <dbReference type="ARBA" id="ARBA00022989"/>
    </source>
</evidence>
<dbReference type="InterPro" id="IPR025857">
    <property type="entry name" value="MacB_PCD"/>
</dbReference>
<keyword evidence="2" id="KW-1003">Cell membrane</keyword>
<evidence type="ECO:0000256" key="3">
    <source>
        <dbReference type="ARBA" id="ARBA00022692"/>
    </source>
</evidence>
<evidence type="ECO:0000259" key="9">
    <source>
        <dbReference type="Pfam" id="PF12704"/>
    </source>
</evidence>
<keyword evidence="5 7" id="KW-0472">Membrane</keyword>
<feature type="transmembrane region" description="Helical" evidence="7">
    <location>
        <begin position="344"/>
        <end position="368"/>
    </location>
</feature>
<feature type="transmembrane region" description="Helical" evidence="7">
    <location>
        <begin position="380"/>
        <end position="401"/>
    </location>
</feature>
<comment type="caution">
    <text evidence="10">The sequence shown here is derived from an EMBL/GenBank/DDBJ whole genome shotgun (WGS) entry which is preliminary data.</text>
</comment>
<keyword evidence="11" id="KW-1185">Reference proteome</keyword>
<feature type="domain" description="ABC3 transporter permease C-terminal" evidence="8">
    <location>
        <begin position="295"/>
        <end position="408"/>
    </location>
</feature>
<dbReference type="GO" id="GO:0005886">
    <property type="term" value="C:plasma membrane"/>
    <property type="evidence" value="ECO:0007669"/>
    <property type="project" value="UniProtKB-SubCell"/>
</dbReference>
<name>A0A0A0BP53_9CELL</name>
<evidence type="ECO:0000313" key="11">
    <source>
        <dbReference type="Proteomes" id="UP000029839"/>
    </source>
</evidence>
<dbReference type="PANTHER" id="PTHR30572:SF4">
    <property type="entry name" value="ABC TRANSPORTER PERMEASE YTRF"/>
    <property type="match status" value="1"/>
</dbReference>
<proteinExistence type="inferred from homology"/>
<feature type="transmembrane region" description="Helical" evidence="7">
    <location>
        <begin position="36"/>
        <end position="57"/>
    </location>
</feature>
<dbReference type="InterPro" id="IPR050250">
    <property type="entry name" value="Macrolide_Exporter_MacB"/>
</dbReference>
<evidence type="ECO:0000256" key="2">
    <source>
        <dbReference type="ARBA" id="ARBA00022475"/>
    </source>
</evidence>
<dbReference type="GO" id="GO:0022857">
    <property type="term" value="F:transmembrane transporter activity"/>
    <property type="evidence" value="ECO:0007669"/>
    <property type="project" value="TreeGrafter"/>
</dbReference>
<dbReference type="EMBL" id="AXCY01000058">
    <property type="protein sequence ID" value="KGM10233.1"/>
    <property type="molecule type" value="Genomic_DNA"/>
</dbReference>
<reference evidence="10 11" key="2">
    <citation type="journal article" date="2015" name="Stand. Genomic Sci.">
        <title>Draft genome sequence of Cellulomonas carbonis T26(T) and comparative analysis of six Cellulomonas genomes.</title>
        <authorList>
            <person name="Zhuang W."/>
            <person name="Zhang S."/>
            <person name="Xia X."/>
            <person name="Wang G."/>
        </authorList>
    </citation>
    <scope>NUCLEOTIDE SEQUENCE [LARGE SCALE GENOMIC DNA]</scope>
    <source>
        <strain evidence="10 11">T26</strain>
    </source>
</reference>
<gene>
    <name evidence="10" type="ORF">N868_16080</name>
</gene>
<sequence>RGVPASVRAALSGDRFGPRDLLAEAAHGVGSRPGRLLLTIIGTVLGIGSLVVTLGLAQTAAGQIAQQFDAAASTRVVVEPSTSRGQGGERATGRIPWDVEDRLGRIAGVDQVGALGAVDIGGARVATVLVNDPSVTPTTPPAVVAATPGLLDALSGRVVTGRWFDAGHDARADRVVVLGARAATRLGIHRVDRQPAVLIDERPYTVIGIVDDVARRSDLLDAVVLPLGTARADFRVASLEQAHVRIAVGAGPVVGEQAPLALAPNAPETIQAQVPPPPSAVREGVQGDVNAIFLALAAVALLVGGLGIANVTLLSVRERMGEIGLRRALGATTRHIVQQFLAESAVIGLLGGLIGAALGVGVVVAVSVARAWTPILDTGLVVVCALLGLVTGLLAGAYPALRAARTEPIAALRGTPG</sequence>
<evidence type="ECO:0000313" key="10">
    <source>
        <dbReference type="EMBL" id="KGM10233.1"/>
    </source>
</evidence>
<evidence type="ECO:0000256" key="1">
    <source>
        <dbReference type="ARBA" id="ARBA00004651"/>
    </source>
</evidence>
<reference evidence="10 11" key="1">
    <citation type="submission" date="2013-08" db="EMBL/GenBank/DDBJ databases">
        <title>Genome sequencing of Cellulomonas carbonis T26.</title>
        <authorList>
            <person name="Chen F."/>
            <person name="Li Y."/>
            <person name="Wang G."/>
        </authorList>
    </citation>
    <scope>NUCLEOTIDE SEQUENCE [LARGE SCALE GENOMIC DNA]</scope>
    <source>
        <strain evidence="10 11">T26</strain>
    </source>
</reference>
<dbReference type="Pfam" id="PF12704">
    <property type="entry name" value="MacB_PCD"/>
    <property type="match status" value="1"/>
</dbReference>
<feature type="transmembrane region" description="Helical" evidence="7">
    <location>
        <begin position="291"/>
        <end position="316"/>
    </location>
</feature>
<protein>
    <submittedName>
        <fullName evidence="10">ABC transporter</fullName>
    </submittedName>
</protein>
<organism evidence="10 11">
    <name type="scientific">Cellulomonas carbonis T26</name>
    <dbReference type="NCBI Taxonomy" id="947969"/>
    <lineage>
        <taxon>Bacteria</taxon>
        <taxon>Bacillati</taxon>
        <taxon>Actinomycetota</taxon>
        <taxon>Actinomycetes</taxon>
        <taxon>Micrococcales</taxon>
        <taxon>Cellulomonadaceae</taxon>
        <taxon>Cellulomonas</taxon>
    </lineage>
</organism>
<comment type="subcellular location">
    <subcellularLocation>
        <location evidence="1">Cell membrane</location>
        <topology evidence="1">Multi-pass membrane protein</topology>
    </subcellularLocation>
</comment>
<dbReference type="AlphaFoldDB" id="A0A0A0BP53"/>
<keyword evidence="4 7" id="KW-1133">Transmembrane helix</keyword>